<reference evidence="4 5" key="1">
    <citation type="journal article" date="2010" name="Stand. Genomic Sci.">
        <title>Complete genome sequence of Coraliomargarita akajimensis type strain (04OKA010-24).</title>
        <authorList>
            <person name="Mavromatis K."/>
            <person name="Abt B."/>
            <person name="Brambilla E."/>
            <person name="Lapidus A."/>
            <person name="Copeland A."/>
            <person name="Deshpande S."/>
            <person name="Nolan M."/>
            <person name="Lucas S."/>
            <person name="Tice H."/>
            <person name="Cheng J.F."/>
            <person name="Han C."/>
            <person name="Detter J.C."/>
            <person name="Woyke T."/>
            <person name="Goodwin L."/>
            <person name="Pitluck S."/>
            <person name="Held B."/>
            <person name="Brettin T."/>
            <person name="Tapia R."/>
            <person name="Ivanova N."/>
            <person name="Mikhailova N."/>
            <person name="Pati A."/>
            <person name="Liolios K."/>
            <person name="Chen A."/>
            <person name="Palaniappan K."/>
            <person name="Land M."/>
            <person name="Hauser L."/>
            <person name="Chang Y.J."/>
            <person name="Jeffries C.D."/>
            <person name="Rohde M."/>
            <person name="Goker M."/>
            <person name="Bristow J."/>
            <person name="Eisen J.A."/>
            <person name="Markowitz V."/>
            <person name="Hugenholtz P."/>
            <person name="Klenk H.P."/>
            <person name="Kyrpides N.C."/>
        </authorList>
    </citation>
    <scope>NUCLEOTIDE SEQUENCE [LARGE SCALE GENOMIC DNA]</scope>
    <source>
        <strain evidence="5">DSM 45221 / IAM 15411 / JCM 23193 / KCTC 12865</strain>
    </source>
</reference>
<feature type="region of interest" description="Disordered" evidence="1">
    <location>
        <begin position="365"/>
        <end position="384"/>
    </location>
</feature>
<dbReference type="eggNOG" id="COG1262">
    <property type="taxonomic scope" value="Bacteria"/>
</dbReference>
<feature type="compositionally biased region" description="Polar residues" evidence="1">
    <location>
        <begin position="437"/>
        <end position="446"/>
    </location>
</feature>
<feature type="signal peptide" evidence="2">
    <location>
        <begin position="1"/>
        <end position="24"/>
    </location>
</feature>
<dbReference type="STRING" id="583355.Caka_2012"/>
<dbReference type="AlphaFoldDB" id="D5EL94"/>
<evidence type="ECO:0000259" key="3">
    <source>
        <dbReference type="Pfam" id="PF07603"/>
    </source>
</evidence>
<gene>
    <name evidence="4" type="ordered locus">Caka_2012</name>
</gene>
<feature type="chain" id="PRO_5003070810" description="Lcl C-terminal domain-containing protein" evidence="2">
    <location>
        <begin position="25"/>
        <end position="458"/>
    </location>
</feature>
<dbReference type="HOGENOM" id="CLU_040781_0_0_0"/>
<feature type="region of interest" description="Disordered" evidence="1">
    <location>
        <begin position="434"/>
        <end position="458"/>
    </location>
</feature>
<feature type="compositionally biased region" description="Basic residues" evidence="1">
    <location>
        <begin position="449"/>
        <end position="458"/>
    </location>
</feature>
<dbReference type="PANTHER" id="PTHR35812">
    <property type="entry name" value="LIPOPROTEIN"/>
    <property type="match status" value="1"/>
</dbReference>
<dbReference type="Pfam" id="PF07603">
    <property type="entry name" value="Lcl_C"/>
    <property type="match status" value="2"/>
</dbReference>
<evidence type="ECO:0000256" key="2">
    <source>
        <dbReference type="SAM" id="SignalP"/>
    </source>
</evidence>
<dbReference type="InterPro" id="IPR011460">
    <property type="entry name" value="Lcl_C"/>
</dbReference>
<keyword evidence="2" id="KW-0732">Signal</keyword>
<protein>
    <recommendedName>
        <fullName evidence="3">Lcl C-terminal domain-containing protein</fullName>
    </recommendedName>
</protein>
<dbReference type="PANTHER" id="PTHR35812:SF1">
    <property type="entry name" value="LIPOPROTEIN"/>
    <property type="match status" value="1"/>
</dbReference>
<accession>D5EL94</accession>
<proteinExistence type="predicted"/>
<dbReference type="OrthoDB" id="9793251at2"/>
<dbReference type="EMBL" id="CP001998">
    <property type="protein sequence ID" value="ADE55030.1"/>
    <property type="molecule type" value="Genomic_DNA"/>
</dbReference>
<name>D5EL94_CORAD</name>
<evidence type="ECO:0000313" key="5">
    <source>
        <dbReference type="Proteomes" id="UP000000925"/>
    </source>
</evidence>
<sequence length="458" mass="50400">MTTHSKSTCALLGLTLLGSLGSAARPPAPIVDTAQSRCFDEYKSIPPASEGRRFYGQDAQFLGLQANYTDNQNGTISDQVTGLMWSKACSPKKVTMQEAQAIADSMTLGGHDDWRLPTIKELYSLIDFRGVTGMAGREMSQIPKTAIPYINTDYFDFLYGKIDEGERFIDAQWLSQTVNVSLVMHQQRGLFGVNFADGRIKCYPIGIGRNGQEKRYYVRYVRGTNSYGQNQLVDNGDQTVTDNATGLTWMQGDSEAAMNWEEALQYAQTSAHAGHTDWRLPNAKELQSIVDYSRSPDATNSAAIDPLFTCSKIRNEAGKQDYPFYWTSTTHLDGPNASQAIYVAFGRGIGQMHGRVLDVHGAGCQRSDPKEGTARLGHGPQGDAQRVNNYVRLVRNGAVLANKANSPKAPAAGAYPNTIRLADGSTYKPDAMHYQKSHQSTGPSTQRPRPPHPVHHFH</sequence>
<evidence type="ECO:0000313" key="4">
    <source>
        <dbReference type="EMBL" id="ADE55030.1"/>
    </source>
</evidence>
<dbReference type="RefSeq" id="WP_013043752.1">
    <property type="nucleotide sequence ID" value="NC_014008.1"/>
</dbReference>
<dbReference type="KEGG" id="caa:Caka_2012"/>
<evidence type="ECO:0000256" key="1">
    <source>
        <dbReference type="SAM" id="MobiDB-lite"/>
    </source>
</evidence>
<feature type="domain" description="Lcl C-terminal" evidence="3">
    <location>
        <begin position="238"/>
        <end position="349"/>
    </location>
</feature>
<organism evidence="4 5">
    <name type="scientific">Coraliomargarita akajimensis (strain DSM 45221 / IAM 15411 / JCM 23193 / KCTC 12865 / 04OKA010-24)</name>
    <dbReference type="NCBI Taxonomy" id="583355"/>
    <lineage>
        <taxon>Bacteria</taxon>
        <taxon>Pseudomonadati</taxon>
        <taxon>Verrucomicrobiota</taxon>
        <taxon>Opitutia</taxon>
        <taxon>Puniceicoccales</taxon>
        <taxon>Coraliomargaritaceae</taxon>
        <taxon>Coraliomargarita</taxon>
    </lineage>
</organism>
<keyword evidence="5" id="KW-1185">Reference proteome</keyword>
<feature type="domain" description="Lcl C-terminal" evidence="3">
    <location>
        <begin position="74"/>
        <end position="222"/>
    </location>
</feature>
<dbReference type="Proteomes" id="UP000000925">
    <property type="component" value="Chromosome"/>
</dbReference>